<comment type="caution">
    <text evidence="3">The sequence shown here is derived from an EMBL/GenBank/DDBJ whole genome shotgun (WGS) entry which is preliminary data.</text>
</comment>
<dbReference type="AlphaFoldDB" id="A0A2B7YIW5"/>
<reference evidence="3 4" key="1">
    <citation type="submission" date="2017-10" db="EMBL/GenBank/DDBJ databases">
        <title>Comparative genomics in systemic dimorphic fungi from Ajellomycetaceae.</title>
        <authorList>
            <person name="Munoz J.F."/>
            <person name="Mcewen J.G."/>
            <person name="Clay O.K."/>
            <person name="Cuomo C.A."/>
        </authorList>
    </citation>
    <scope>NUCLEOTIDE SEQUENCE [LARGE SCALE GENOMIC DNA]</scope>
    <source>
        <strain evidence="3 4">UAMH7299</strain>
    </source>
</reference>
<evidence type="ECO:0000313" key="3">
    <source>
        <dbReference type="EMBL" id="PGH21506.1"/>
    </source>
</evidence>
<dbReference type="Pfam" id="PF12937">
    <property type="entry name" value="F-box-like"/>
    <property type="match status" value="1"/>
</dbReference>
<name>A0A2B7YIW5_POLH7</name>
<organism evidence="3 4">
    <name type="scientific">Polytolypa hystricis (strain UAMH7299)</name>
    <dbReference type="NCBI Taxonomy" id="1447883"/>
    <lineage>
        <taxon>Eukaryota</taxon>
        <taxon>Fungi</taxon>
        <taxon>Dikarya</taxon>
        <taxon>Ascomycota</taxon>
        <taxon>Pezizomycotina</taxon>
        <taxon>Eurotiomycetes</taxon>
        <taxon>Eurotiomycetidae</taxon>
        <taxon>Onygenales</taxon>
        <taxon>Onygenales incertae sedis</taxon>
        <taxon>Polytolypa</taxon>
    </lineage>
</organism>
<sequence length="526" mass="58474">MAATLPTEITQSILLLLDAETFHNARQTCVSWSKAAFSSHVLRLQLLKTPISPPETMREDDDDGWWSQLFNQVARANNFGKRDHIDRRVRDRRRPRPAGIKAQRGGGVMVTSRDKKKIAVLKGTYLELHDAIDGSHAAVDVHLSRSLYPLWTAVARAMSDSTTAWMTMGQQHASYQVALSYTGDLIAVGLGSTIHMYVTGRLGEDEMPAAYVFGDNDRRRQASENEMEMDEVKGTIQSLEFAEHDTLLRVTVCHMGIARVLYLGNPSAQWSHASGSSVPSTIQYWKHNLNHVYLDSSRLSRLFSDNGKTRFTGFRLLIPDTHTVQNKSKQRLFAAGFQHGDESCYCIGSVSDGDQATVLTKLPARRHRLSEPWLKYFDPIDGSMHPEHSPEGGGPFLESDNIRFAKSRWDVSNMPAAASSQPLIAVSDDGILMAVYGPGEGHKFKFANGGAIYVYNIGCAPKISRTPSPDLVPGSIAPWPFLLDIIDDKPLSLQVRRERDSSGTQSQMVYIVSVETASEVIDWRIS</sequence>
<protein>
    <recommendedName>
        <fullName evidence="2">F-box domain-containing protein</fullName>
    </recommendedName>
</protein>
<dbReference type="OrthoDB" id="5126814at2759"/>
<dbReference type="EMBL" id="PDNA01000034">
    <property type="protein sequence ID" value="PGH21506.1"/>
    <property type="molecule type" value="Genomic_DNA"/>
</dbReference>
<evidence type="ECO:0000256" key="1">
    <source>
        <dbReference type="SAM" id="MobiDB-lite"/>
    </source>
</evidence>
<keyword evidence="4" id="KW-1185">Reference proteome</keyword>
<proteinExistence type="predicted"/>
<dbReference type="Proteomes" id="UP000224634">
    <property type="component" value="Unassembled WGS sequence"/>
</dbReference>
<accession>A0A2B7YIW5</accession>
<dbReference type="InterPro" id="IPR001810">
    <property type="entry name" value="F-box_dom"/>
</dbReference>
<evidence type="ECO:0000259" key="2">
    <source>
        <dbReference type="Pfam" id="PF12937"/>
    </source>
</evidence>
<feature type="region of interest" description="Disordered" evidence="1">
    <location>
        <begin position="87"/>
        <end position="106"/>
    </location>
</feature>
<evidence type="ECO:0000313" key="4">
    <source>
        <dbReference type="Proteomes" id="UP000224634"/>
    </source>
</evidence>
<feature type="domain" description="F-box" evidence="2">
    <location>
        <begin position="3"/>
        <end position="39"/>
    </location>
</feature>
<dbReference type="InterPro" id="IPR036047">
    <property type="entry name" value="F-box-like_dom_sf"/>
</dbReference>
<dbReference type="CDD" id="cd09917">
    <property type="entry name" value="F-box_SF"/>
    <property type="match status" value="1"/>
</dbReference>
<dbReference type="SUPFAM" id="SSF81383">
    <property type="entry name" value="F-box domain"/>
    <property type="match status" value="1"/>
</dbReference>
<gene>
    <name evidence="3" type="ORF">AJ80_03174</name>
</gene>